<feature type="region of interest" description="Disordered" evidence="1">
    <location>
        <begin position="342"/>
        <end position="361"/>
    </location>
</feature>
<gene>
    <name evidence="2" type="ORF">Anas_13607</name>
</gene>
<feature type="region of interest" description="Disordered" evidence="1">
    <location>
        <begin position="260"/>
        <end position="279"/>
    </location>
</feature>
<reference evidence="2 3" key="1">
    <citation type="journal article" date="2019" name="PLoS Biol.">
        <title>Sex chromosomes control vertical transmission of feminizing Wolbachia symbionts in an isopod.</title>
        <authorList>
            <person name="Becking T."/>
            <person name="Chebbi M.A."/>
            <person name="Giraud I."/>
            <person name="Moumen B."/>
            <person name="Laverre T."/>
            <person name="Caubet Y."/>
            <person name="Peccoud J."/>
            <person name="Gilbert C."/>
            <person name="Cordaux R."/>
        </authorList>
    </citation>
    <scope>NUCLEOTIDE SEQUENCE [LARGE SCALE GENOMIC DNA]</scope>
    <source>
        <strain evidence="2">ANa2</strain>
        <tissue evidence="2">Whole body excluding digestive tract and cuticle</tissue>
    </source>
</reference>
<dbReference type="OrthoDB" id="6338989at2759"/>
<dbReference type="Proteomes" id="UP000326759">
    <property type="component" value="Unassembled WGS sequence"/>
</dbReference>
<evidence type="ECO:0000313" key="3">
    <source>
        <dbReference type="Proteomes" id="UP000326759"/>
    </source>
</evidence>
<dbReference type="AlphaFoldDB" id="A0A5N5SZV5"/>
<dbReference type="EMBL" id="SEYY01016819">
    <property type="protein sequence ID" value="KAB7499754.1"/>
    <property type="molecule type" value="Genomic_DNA"/>
</dbReference>
<evidence type="ECO:0000313" key="2">
    <source>
        <dbReference type="EMBL" id="KAB7499754.1"/>
    </source>
</evidence>
<comment type="caution">
    <text evidence="2">The sequence shown here is derived from an EMBL/GenBank/DDBJ whole genome shotgun (WGS) entry which is preliminary data.</text>
</comment>
<accession>A0A5N5SZV5</accession>
<organism evidence="2 3">
    <name type="scientific">Armadillidium nasatum</name>
    <dbReference type="NCBI Taxonomy" id="96803"/>
    <lineage>
        <taxon>Eukaryota</taxon>
        <taxon>Metazoa</taxon>
        <taxon>Ecdysozoa</taxon>
        <taxon>Arthropoda</taxon>
        <taxon>Crustacea</taxon>
        <taxon>Multicrustacea</taxon>
        <taxon>Malacostraca</taxon>
        <taxon>Eumalacostraca</taxon>
        <taxon>Peracarida</taxon>
        <taxon>Isopoda</taxon>
        <taxon>Oniscidea</taxon>
        <taxon>Crinocheta</taxon>
        <taxon>Armadillidiidae</taxon>
        <taxon>Armadillidium</taxon>
    </lineage>
</organism>
<keyword evidence="3" id="KW-1185">Reference proteome</keyword>
<proteinExistence type="predicted"/>
<feature type="compositionally biased region" description="Polar residues" evidence="1">
    <location>
        <begin position="348"/>
        <end position="361"/>
    </location>
</feature>
<evidence type="ECO:0000256" key="1">
    <source>
        <dbReference type="SAM" id="MobiDB-lite"/>
    </source>
</evidence>
<protein>
    <submittedName>
        <fullName evidence="2">Uncharacterized protein</fullName>
    </submittedName>
</protein>
<name>A0A5N5SZV5_9CRUS</name>
<sequence length="445" mass="50179">MDISLSFKLIQLTCGLEQKQNFLNNSCVWSKRCPIEKQNNLEHLLYKYKLERNDLVHEFSSLGLISNEEFIERKNQNLKHIFDIVRKVGEKAELSSDEVESWIKRIETEVDKFCKQIGIVNNPPSAAMPKSGTSSMSEAQLRYTVNSTLRSISACQETQRMFSNQNFGVRNQQKFPENLSASLAVNNALLKAYAQTDVDQNRSKPLEKSNRLYWVDKLIKTPAQAMQTSTFWKDFGKSLDLGLLVYRNISHPTATGIREPGIRAPGIRAPGIRAPAPQRTTSYPFTPLLTPSHSSTWRQTTSQPFTLFPVPSHPSTPHRTTSQPFPSLLTLQPIILPHQTAPQRKPNAVNSTAPQRKQNVVNSTVPQVKQNAVNRTAPQLRLNAFFLCSYEAGAGEVGGNIPTSLLLPSDYQVEILSTSEESPILKYLLLTLSRFYIILHVQQDF</sequence>